<dbReference type="InParanoid" id="A0A1S3JEQ8"/>
<proteinExistence type="predicted"/>
<dbReference type="OrthoDB" id="71260at2759"/>
<dbReference type="KEGG" id="lak:106172452"/>
<dbReference type="RefSeq" id="XP_013408631.1">
    <property type="nucleotide sequence ID" value="XM_013553177.1"/>
</dbReference>
<evidence type="ECO:0000256" key="1">
    <source>
        <dbReference type="SAM" id="SignalP"/>
    </source>
</evidence>
<evidence type="ECO:0000313" key="3">
    <source>
        <dbReference type="RefSeq" id="XP_013408631.1"/>
    </source>
</evidence>
<accession>A0A1S3JEQ8</accession>
<protein>
    <submittedName>
        <fullName evidence="3">Uncharacterized protein LOC106172452</fullName>
    </submittedName>
</protein>
<keyword evidence="1" id="KW-0732">Signal</keyword>
<dbReference type="Gene3D" id="3.40.630.40">
    <property type="entry name" value="Zn-dependent exopeptidases"/>
    <property type="match status" value="1"/>
</dbReference>
<reference evidence="3" key="1">
    <citation type="submission" date="2025-08" db="UniProtKB">
        <authorList>
            <consortium name="RefSeq"/>
        </authorList>
    </citation>
    <scope>IDENTIFICATION</scope>
    <source>
        <tissue evidence="3">Gonads</tissue>
    </source>
</reference>
<dbReference type="SUPFAM" id="SSF53187">
    <property type="entry name" value="Zn-dependent exopeptidases"/>
    <property type="match status" value="1"/>
</dbReference>
<dbReference type="Proteomes" id="UP000085678">
    <property type="component" value="Unplaced"/>
</dbReference>
<evidence type="ECO:0000313" key="2">
    <source>
        <dbReference type="Proteomes" id="UP000085678"/>
    </source>
</evidence>
<feature type="signal peptide" evidence="1">
    <location>
        <begin position="1"/>
        <end position="24"/>
    </location>
</feature>
<sequence length="302" mass="32747">MHLFHVYVWPLIAVLAGNCAKGSGISGTNGYVEYFPGTPDSQVIITAAHGGYLKPSSIPDRTKGCLSGSTCIWTHTCGSTSSQCTAKTVRDTKTKELATELTKALETQTGKRPHLIVNHLSRVKLDPNREIGEATFNVAAALTAFNEYHKFITDARANITGAGLLFDIHGQSHPEKWIELGYLMSKKRLNENNLEPTLSSIRSLYNSHSTNMNFDALLRGNNSFGGLLSNHGYQVVPSPGNTSPGSGNYFSGGYTVKTYGSRNGGAIDAIQIESPYALRTSERATYVAALTAVVQNFLDLYY</sequence>
<dbReference type="AlphaFoldDB" id="A0A1S3JEQ8"/>
<dbReference type="OMA" id="IHGHTHP"/>
<gene>
    <name evidence="3" type="primary">LOC106172452</name>
</gene>
<name>A0A1S3JEQ8_LINAN</name>
<feature type="chain" id="PRO_5010164542" evidence="1">
    <location>
        <begin position="25"/>
        <end position="302"/>
    </location>
</feature>
<keyword evidence="2" id="KW-1185">Reference proteome</keyword>
<organism evidence="2 3">
    <name type="scientific">Lingula anatina</name>
    <name type="common">Brachiopod</name>
    <name type="synonym">Lingula unguis</name>
    <dbReference type="NCBI Taxonomy" id="7574"/>
    <lineage>
        <taxon>Eukaryota</taxon>
        <taxon>Metazoa</taxon>
        <taxon>Spiralia</taxon>
        <taxon>Lophotrochozoa</taxon>
        <taxon>Brachiopoda</taxon>
        <taxon>Linguliformea</taxon>
        <taxon>Lingulata</taxon>
        <taxon>Lingulida</taxon>
        <taxon>Linguloidea</taxon>
        <taxon>Lingulidae</taxon>
        <taxon>Lingula</taxon>
    </lineage>
</organism>
<dbReference type="GeneID" id="106172452"/>